<gene>
    <name evidence="1" type="ORF">CKAN_01735300</name>
</gene>
<evidence type="ECO:0000313" key="2">
    <source>
        <dbReference type="Proteomes" id="UP000283530"/>
    </source>
</evidence>
<protein>
    <recommendedName>
        <fullName evidence="3">Nuclease HARBI1</fullName>
    </recommendedName>
</protein>
<dbReference type="STRING" id="337451.A0A443PC44"/>
<sequence>MQNRFQHFVETISRYFNRVLSAILHLSPHYIKSAGSDIPLKITTNPTFYPYLKDCIGAIDSTHIPAWVCLEDQVRYRNRKGFLSQNVMAVVSFDMKFQYVFAGWESSASNSKVLQDALSIPYNRLQVPTGKCENLYIIFN</sequence>
<dbReference type="EMBL" id="QPKB01000007">
    <property type="protein sequence ID" value="RWR88352.1"/>
    <property type="molecule type" value="Genomic_DNA"/>
</dbReference>
<dbReference type="InterPro" id="IPR045249">
    <property type="entry name" value="HARBI1-like"/>
</dbReference>
<name>A0A443PC44_9MAGN</name>
<dbReference type="PANTHER" id="PTHR22930">
    <property type="match status" value="1"/>
</dbReference>
<dbReference type="OrthoDB" id="1305474at2759"/>
<evidence type="ECO:0000313" key="1">
    <source>
        <dbReference type="EMBL" id="RWR88352.1"/>
    </source>
</evidence>
<dbReference type="Proteomes" id="UP000283530">
    <property type="component" value="Unassembled WGS sequence"/>
</dbReference>
<organism evidence="1 2">
    <name type="scientific">Cinnamomum micranthum f. kanehirae</name>
    <dbReference type="NCBI Taxonomy" id="337451"/>
    <lineage>
        <taxon>Eukaryota</taxon>
        <taxon>Viridiplantae</taxon>
        <taxon>Streptophyta</taxon>
        <taxon>Embryophyta</taxon>
        <taxon>Tracheophyta</taxon>
        <taxon>Spermatophyta</taxon>
        <taxon>Magnoliopsida</taxon>
        <taxon>Magnoliidae</taxon>
        <taxon>Laurales</taxon>
        <taxon>Lauraceae</taxon>
        <taxon>Cinnamomum</taxon>
    </lineage>
</organism>
<comment type="caution">
    <text evidence="1">The sequence shown here is derived from an EMBL/GenBank/DDBJ whole genome shotgun (WGS) entry which is preliminary data.</text>
</comment>
<dbReference type="AlphaFoldDB" id="A0A443PC44"/>
<reference evidence="1 2" key="1">
    <citation type="journal article" date="2019" name="Nat. Plants">
        <title>Stout camphor tree genome fills gaps in understanding of flowering plant genome evolution.</title>
        <authorList>
            <person name="Chaw S.M."/>
            <person name="Liu Y.C."/>
            <person name="Wu Y.W."/>
            <person name="Wang H.Y."/>
            <person name="Lin C.I."/>
            <person name="Wu C.S."/>
            <person name="Ke H.M."/>
            <person name="Chang L.Y."/>
            <person name="Hsu C.Y."/>
            <person name="Yang H.T."/>
            <person name="Sudianto E."/>
            <person name="Hsu M.H."/>
            <person name="Wu K.P."/>
            <person name="Wang L.N."/>
            <person name="Leebens-Mack J.H."/>
            <person name="Tsai I.J."/>
        </authorList>
    </citation>
    <scope>NUCLEOTIDE SEQUENCE [LARGE SCALE GENOMIC DNA]</scope>
    <source>
        <strain evidence="2">cv. Chaw 1501</strain>
        <tissue evidence="1">Young leaves</tissue>
    </source>
</reference>
<keyword evidence="2" id="KW-1185">Reference proteome</keyword>
<accession>A0A443PC44</accession>
<proteinExistence type="predicted"/>
<dbReference type="PANTHER" id="PTHR22930:SF259">
    <property type="entry name" value="OS08G0106900 PROTEIN"/>
    <property type="match status" value="1"/>
</dbReference>
<evidence type="ECO:0008006" key="3">
    <source>
        <dbReference type="Google" id="ProtNLM"/>
    </source>
</evidence>